<gene>
    <name evidence="2" type="ORF">BDFB_010055</name>
</gene>
<keyword evidence="1" id="KW-0812">Transmembrane</keyword>
<evidence type="ECO:0008006" key="4">
    <source>
        <dbReference type="Google" id="ProtNLM"/>
    </source>
</evidence>
<accession>A0A482VJ45</accession>
<dbReference type="Proteomes" id="UP000292052">
    <property type="component" value="Unassembled WGS sequence"/>
</dbReference>
<keyword evidence="3" id="KW-1185">Reference proteome</keyword>
<dbReference type="AlphaFoldDB" id="A0A482VJ45"/>
<keyword evidence="1" id="KW-0472">Membrane</keyword>
<evidence type="ECO:0000313" key="2">
    <source>
        <dbReference type="EMBL" id="RZC32882.1"/>
    </source>
</evidence>
<feature type="transmembrane region" description="Helical" evidence="1">
    <location>
        <begin position="12"/>
        <end position="35"/>
    </location>
</feature>
<comment type="caution">
    <text evidence="2">The sequence shown here is derived from an EMBL/GenBank/DDBJ whole genome shotgun (WGS) entry which is preliminary data.</text>
</comment>
<feature type="transmembrane region" description="Helical" evidence="1">
    <location>
        <begin position="47"/>
        <end position="71"/>
    </location>
</feature>
<organism evidence="2 3">
    <name type="scientific">Asbolus verrucosus</name>
    <name type="common">Desert ironclad beetle</name>
    <dbReference type="NCBI Taxonomy" id="1661398"/>
    <lineage>
        <taxon>Eukaryota</taxon>
        <taxon>Metazoa</taxon>
        <taxon>Ecdysozoa</taxon>
        <taxon>Arthropoda</taxon>
        <taxon>Hexapoda</taxon>
        <taxon>Insecta</taxon>
        <taxon>Pterygota</taxon>
        <taxon>Neoptera</taxon>
        <taxon>Endopterygota</taxon>
        <taxon>Coleoptera</taxon>
        <taxon>Polyphaga</taxon>
        <taxon>Cucujiformia</taxon>
        <taxon>Tenebrionidae</taxon>
        <taxon>Pimeliinae</taxon>
        <taxon>Asbolus</taxon>
    </lineage>
</organism>
<name>A0A482VJ45_ASBVE</name>
<reference evidence="2 3" key="1">
    <citation type="submission" date="2017-03" db="EMBL/GenBank/DDBJ databases">
        <title>Genome of the blue death feigning beetle - Asbolus verrucosus.</title>
        <authorList>
            <person name="Rider S.D."/>
        </authorList>
    </citation>
    <scope>NUCLEOTIDE SEQUENCE [LARGE SCALE GENOMIC DNA]</scope>
    <source>
        <strain evidence="2">Butters</strain>
        <tissue evidence="2">Head and leg muscle</tissue>
    </source>
</reference>
<keyword evidence="1" id="KW-1133">Transmembrane helix</keyword>
<protein>
    <recommendedName>
        <fullName evidence="4">7tm 1 domain containing protein</fullName>
    </recommendedName>
</protein>
<evidence type="ECO:0000256" key="1">
    <source>
        <dbReference type="SAM" id="Phobius"/>
    </source>
</evidence>
<proteinExistence type="predicted"/>
<dbReference type="EMBL" id="QDEB01093678">
    <property type="protein sequence ID" value="RZC32882.1"/>
    <property type="molecule type" value="Genomic_DNA"/>
</dbReference>
<evidence type="ECO:0000313" key="3">
    <source>
        <dbReference type="Proteomes" id="UP000292052"/>
    </source>
</evidence>
<sequence>MSIFKEAKYLVYLNFNIIIAFYSSILLAFGIVLQIGEEKGIKTFSRLSIGAFSICVSILDLLIAGCGLWIFAKRKSSVLNYASYTCIR</sequence>